<evidence type="ECO:0000256" key="5">
    <source>
        <dbReference type="ARBA" id="ARBA00023242"/>
    </source>
</evidence>
<accession>A0A1C9ZPH2</accession>
<keyword evidence="5" id="KW-0539">Nucleus</keyword>
<dbReference type="Gene3D" id="4.10.80.300">
    <property type="match status" value="1"/>
</dbReference>
<name>A0A1C9ZPH2_9CHLO</name>
<dbReference type="GO" id="GO:1904874">
    <property type="term" value="P:positive regulation of telomerase RNA localization to Cajal body"/>
    <property type="evidence" value="ECO:0007669"/>
    <property type="project" value="TreeGrafter"/>
</dbReference>
<dbReference type="AlphaFoldDB" id="A0A1C9ZPH2"/>
<keyword evidence="4" id="KW-0698">rRNA processing</keyword>
<organism evidence="9">
    <name type="scientific">Ulva partita</name>
    <dbReference type="NCBI Taxonomy" id="1605170"/>
    <lineage>
        <taxon>Eukaryota</taxon>
        <taxon>Viridiplantae</taxon>
        <taxon>Chlorophyta</taxon>
        <taxon>core chlorophytes</taxon>
        <taxon>Ulvophyceae</taxon>
        <taxon>OUU clade</taxon>
        <taxon>Ulvales</taxon>
        <taxon>Ulvaceae</taxon>
        <taxon>Ulva</taxon>
    </lineage>
</organism>
<dbReference type="InterPro" id="IPR036756">
    <property type="entry name" value="H/ACA_rnp_Nop10_sf"/>
</dbReference>
<evidence type="ECO:0000313" key="9">
    <source>
        <dbReference type="EMBL" id="BAV58192.1"/>
    </source>
</evidence>
<dbReference type="FunFam" id="4.10.80.300:FF:000001">
    <property type="entry name" value="H/ACA ribonucleoprotein complex subunit 3"/>
    <property type="match status" value="1"/>
</dbReference>
<evidence type="ECO:0000256" key="2">
    <source>
        <dbReference type="ARBA" id="ARBA00009462"/>
    </source>
</evidence>
<dbReference type="PANTHER" id="PTHR13305:SF0">
    <property type="entry name" value="H_ACA RIBONUCLEOPROTEIN COMPLEX SUBUNIT 3"/>
    <property type="match status" value="1"/>
</dbReference>
<sequence length="108" mass="12474">MLNGAVETSCGHYGHHVRCSSTLYSPREFKFSSSFLRSTKHRSNMYLMYYLDAEGKRVYTLNKEAPDGKPTVSAHPARFSPDDKFSRERITLKKRFGILPTQRPPPEY</sequence>
<comment type="similarity">
    <text evidence="2">Belongs to the NOP10 family.</text>
</comment>
<dbReference type="GO" id="GO:0070034">
    <property type="term" value="F:telomerase RNA binding"/>
    <property type="evidence" value="ECO:0007669"/>
    <property type="project" value="TreeGrafter"/>
</dbReference>
<reference evidence="9" key="1">
    <citation type="submission" date="2015-10" db="EMBL/GenBank/DDBJ databases">
        <title>Evolution of the mating-type locus in an isomorphic haploid-diploid life cycle and isogamy.</title>
        <authorList>
            <person name="Yamazaki T."/>
            <person name="Suzuki R."/>
            <person name="Ichihara K."/>
            <person name="Toyoda A."/>
            <person name="Kuwano K."/>
            <person name="Kawano S."/>
        </authorList>
    </citation>
    <scope>NUCLEOTIDE SEQUENCE</scope>
    <source>
        <strain evidence="9">MGEC-2</strain>
    </source>
</reference>
<dbReference type="PANTHER" id="PTHR13305">
    <property type="entry name" value="RIBOSOME BIOGENESIS PROTEIN NOP10"/>
    <property type="match status" value="1"/>
</dbReference>
<dbReference type="GO" id="GO:0031120">
    <property type="term" value="P:snRNA pseudouridine synthesis"/>
    <property type="evidence" value="ECO:0007669"/>
    <property type="project" value="TreeGrafter"/>
</dbReference>
<evidence type="ECO:0000256" key="7">
    <source>
        <dbReference type="ARBA" id="ARBA00030185"/>
    </source>
</evidence>
<dbReference type="EMBL" id="LC088504">
    <property type="protein sequence ID" value="BAV58192.1"/>
    <property type="molecule type" value="mRNA"/>
</dbReference>
<keyword evidence="3" id="KW-0690">Ribosome biogenesis</keyword>
<dbReference type="GO" id="GO:0031118">
    <property type="term" value="P:rRNA pseudouridine synthesis"/>
    <property type="evidence" value="ECO:0007669"/>
    <property type="project" value="TreeGrafter"/>
</dbReference>
<keyword evidence="6 9" id="KW-0687">Ribonucleoprotein</keyword>
<dbReference type="GO" id="GO:0031429">
    <property type="term" value="C:box H/ACA snoRNP complex"/>
    <property type="evidence" value="ECO:0007669"/>
    <property type="project" value="TreeGrafter"/>
</dbReference>
<dbReference type="Pfam" id="PF04135">
    <property type="entry name" value="Nop10p"/>
    <property type="match status" value="1"/>
</dbReference>
<comment type="subcellular location">
    <subcellularLocation>
        <location evidence="1">Nucleus</location>
        <location evidence="1">Nucleolus</location>
    </subcellularLocation>
</comment>
<evidence type="ECO:0000256" key="6">
    <source>
        <dbReference type="ARBA" id="ARBA00023274"/>
    </source>
</evidence>
<proteinExistence type="evidence at transcript level"/>
<dbReference type="InterPro" id="IPR007264">
    <property type="entry name" value="H/ACA_rnp_Nop10"/>
</dbReference>
<dbReference type="GO" id="GO:0030515">
    <property type="term" value="F:snoRNA binding"/>
    <property type="evidence" value="ECO:0007669"/>
    <property type="project" value="InterPro"/>
</dbReference>
<dbReference type="SUPFAM" id="SSF144210">
    <property type="entry name" value="Nop10-like SnoRNP"/>
    <property type="match status" value="1"/>
</dbReference>
<protein>
    <recommendedName>
        <fullName evidence="7">Nucleolar protein 10</fullName>
    </recommendedName>
    <alternativeName>
        <fullName evidence="8">Nucleolar protein family A member 3</fullName>
    </alternativeName>
</protein>
<evidence type="ECO:0000256" key="1">
    <source>
        <dbReference type="ARBA" id="ARBA00004604"/>
    </source>
</evidence>
<gene>
    <name evidence="9" type="primary">06125m</name>
</gene>
<evidence type="ECO:0000256" key="3">
    <source>
        <dbReference type="ARBA" id="ARBA00022517"/>
    </source>
</evidence>
<evidence type="ECO:0000256" key="8">
    <source>
        <dbReference type="ARBA" id="ARBA00031779"/>
    </source>
</evidence>
<evidence type="ECO:0000256" key="4">
    <source>
        <dbReference type="ARBA" id="ARBA00022552"/>
    </source>
</evidence>